<keyword evidence="2" id="KW-0812">Transmembrane</keyword>
<evidence type="ECO:0000259" key="3">
    <source>
        <dbReference type="PROSITE" id="PS50943"/>
    </source>
</evidence>
<dbReference type="InterPro" id="IPR010982">
    <property type="entry name" value="Lambda_DNA-bd_dom_sf"/>
</dbReference>
<evidence type="ECO:0000313" key="7">
    <source>
        <dbReference type="Proteomes" id="UP000095380"/>
    </source>
</evidence>
<evidence type="ECO:0000256" key="2">
    <source>
        <dbReference type="SAM" id="Phobius"/>
    </source>
</evidence>
<dbReference type="OrthoDB" id="6315255at2"/>
<dbReference type="SUPFAM" id="SSF47413">
    <property type="entry name" value="lambda repressor-like DNA-binding domains"/>
    <property type="match status" value="1"/>
</dbReference>
<sequence length="377" mass="43535">MTLGEKIYKLRTKRSMTQEQLAEKIGVSRQSVSKWETDSAIPDIEKLKLLAEIFEVSITELLGMECEEDTKRKDEKERIEHCQKEIKRWKRYAIVLIAISAVLLAACIGGSIYVRYFIIEEKSNNTEAQTTQIVQQETDEDSEQIGRPKGIISEFYRSVRCSEDGKIYLKLKCVLVQDSAETQMTGLVKTDESDGNISVDMVKKENGYEGEAEIPVSYLENPVNISLNIDKSGEKQNVVIDTDSTEYLLEQIDWLPMADLEADETGNGEYQSGYLNVRASEQKYMKNVEDVKLEMKIGKKKVFKKELSSREWKDLKNHGQIGYSYEYKNTGKLYDDYTDGKIIIKIKYYNKELKKNVEIWINPWEGIESREKILLKD</sequence>
<keyword evidence="2" id="KW-1133">Transmembrane helix</keyword>
<reference evidence="6" key="2">
    <citation type="journal article" date="2020" name="Cell Host Microbe">
        <title>Functional and Genomic Variation between Human-Derived Isolates of Lachnospiraceae Reveals Inter- and Intra-Species Diversity.</title>
        <authorList>
            <person name="Sorbara M.T."/>
            <person name="Littmann E.R."/>
            <person name="Fontana E."/>
            <person name="Moody T.U."/>
            <person name="Kohout C.E."/>
            <person name="Gjonbalaj M."/>
            <person name="Eaton V."/>
            <person name="Seok R."/>
            <person name="Leiner I.M."/>
            <person name="Pamer E.G."/>
        </authorList>
    </citation>
    <scope>NUCLEOTIDE SEQUENCE</scope>
    <source>
        <strain evidence="6">MSK.10.16</strain>
    </source>
</reference>
<dbReference type="PROSITE" id="PS50943">
    <property type="entry name" value="HTH_CROC1"/>
    <property type="match status" value="1"/>
</dbReference>
<reference evidence="7 8" key="1">
    <citation type="submission" date="2015-09" db="EMBL/GenBank/DDBJ databases">
        <authorList>
            <consortium name="Pathogen Informatics"/>
        </authorList>
    </citation>
    <scope>NUCLEOTIDE SEQUENCE [LARGE SCALE GENOMIC DNA]</scope>
    <source>
        <strain evidence="5 7">2789STDY5608851</strain>
        <strain evidence="4 8">2789STDY5834961</strain>
    </source>
</reference>
<dbReference type="InterPro" id="IPR001387">
    <property type="entry name" value="Cro/C1-type_HTH"/>
</dbReference>
<dbReference type="GO" id="GO:0003677">
    <property type="term" value="F:DNA binding"/>
    <property type="evidence" value="ECO:0007669"/>
    <property type="project" value="UniProtKB-KW"/>
</dbReference>
<accession>A0A174DEV6</accession>
<protein>
    <submittedName>
        <fullName evidence="6">Helix-turn-helix transcriptional regulator</fullName>
    </submittedName>
    <submittedName>
        <fullName evidence="5">Transcriptional repressor DicA</fullName>
    </submittedName>
</protein>
<dbReference type="Proteomes" id="UP000095380">
    <property type="component" value="Unassembled WGS sequence"/>
</dbReference>
<reference evidence="6" key="3">
    <citation type="submission" date="2020-02" db="EMBL/GenBank/DDBJ databases">
        <authorList>
            <person name="Littmann E."/>
            <person name="Sorbara M."/>
        </authorList>
    </citation>
    <scope>NUCLEOTIDE SEQUENCE</scope>
    <source>
        <strain evidence="6">MSK.10.16</strain>
    </source>
</reference>
<keyword evidence="1" id="KW-0238">DNA-binding</keyword>
<dbReference type="Gene3D" id="1.10.260.40">
    <property type="entry name" value="lambda repressor-like DNA-binding domains"/>
    <property type="match status" value="1"/>
</dbReference>
<evidence type="ECO:0000313" key="4">
    <source>
        <dbReference type="EMBL" id="CUN20599.1"/>
    </source>
</evidence>
<dbReference type="RefSeq" id="WP_055194830.1">
    <property type="nucleotide sequence ID" value="NZ_CAXVIO010000002.1"/>
</dbReference>
<proteinExistence type="predicted"/>
<organism evidence="5 7">
    <name type="scientific">Dorea longicatena</name>
    <dbReference type="NCBI Taxonomy" id="88431"/>
    <lineage>
        <taxon>Bacteria</taxon>
        <taxon>Bacillati</taxon>
        <taxon>Bacillota</taxon>
        <taxon>Clostridia</taxon>
        <taxon>Lachnospirales</taxon>
        <taxon>Lachnospiraceae</taxon>
        <taxon>Dorea</taxon>
    </lineage>
</organism>
<evidence type="ECO:0000256" key="1">
    <source>
        <dbReference type="ARBA" id="ARBA00023125"/>
    </source>
</evidence>
<dbReference type="PANTHER" id="PTHR46558:SF11">
    <property type="entry name" value="HTH-TYPE TRANSCRIPTIONAL REGULATOR XRE"/>
    <property type="match status" value="1"/>
</dbReference>
<dbReference type="EMBL" id="CYYM01000009">
    <property type="protein sequence ID" value="CUO23983.1"/>
    <property type="molecule type" value="Genomic_DNA"/>
</dbReference>
<name>A0A174DEV6_9FIRM</name>
<dbReference type="SMART" id="SM00530">
    <property type="entry name" value="HTH_XRE"/>
    <property type="match status" value="1"/>
</dbReference>
<dbReference type="Proteomes" id="UP000095597">
    <property type="component" value="Unassembled WGS sequence"/>
</dbReference>
<dbReference type="AlphaFoldDB" id="A0A174DEV6"/>
<dbReference type="CDD" id="cd00093">
    <property type="entry name" value="HTH_XRE"/>
    <property type="match status" value="1"/>
</dbReference>
<evidence type="ECO:0000313" key="5">
    <source>
        <dbReference type="EMBL" id="CUO23983.1"/>
    </source>
</evidence>
<dbReference type="PANTHER" id="PTHR46558">
    <property type="entry name" value="TRACRIPTIONAL REGULATORY PROTEIN-RELATED-RELATED"/>
    <property type="match status" value="1"/>
</dbReference>
<dbReference type="EMBL" id="CYXO01000017">
    <property type="protein sequence ID" value="CUN20599.1"/>
    <property type="molecule type" value="Genomic_DNA"/>
</dbReference>
<feature type="domain" description="HTH cro/C1-type" evidence="3">
    <location>
        <begin position="7"/>
        <end position="61"/>
    </location>
</feature>
<evidence type="ECO:0000313" key="6">
    <source>
        <dbReference type="EMBL" id="NSE58339.1"/>
    </source>
</evidence>
<keyword evidence="2" id="KW-0472">Membrane</keyword>
<dbReference type="EMBL" id="JAAIOD010000011">
    <property type="protein sequence ID" value="NSE58339.1"/>
    <property type="molecule type" value="Genomic_DNA"/>
</dbReference>
<gene>
    <name evidence="5" type="ORF">ERS852408_01749</name>
    <name evidence="4" type="ORF">ERS852573_02465</name>
    <name evidence="6" type="ORF">G4332_09455</name>
</gene>
<dbReference type="Pfam" id="PF01381">
    <property type="entry name" value="HTH_3"/>
    <property type="match status" value="1"/>
</dbReference>
<evidence type="ECO:0000313" key="8">
    <source>
        <dbReference type="Proteomes" id="UP000095597"/>
    </source>
</evidence>
<feature type="transmembrane region" description="Helical" evidence="2">
    <location>
        <begin position="92"/>
        <end position="114"/>
    </location>
</feature>
<dbReference type="Proteomes" id="UP000724058">
    <property type="component" value="Unassembled WGS sequence"/>
</dbReference>